<dbReference type="PROSITE" id="PS51419">
    <property type="entry name" value="RAB"/>
    <property type="match status" value="1"/>
</dbReference>
<gene>
    <name evidence="3" type="primary">LOC100369393</name>
</gene>
<reference evidence="3" key="1">
    <citation type="submission" date="2025-08" db="UniProtKB">
        <authorList>
            <consortium name="RefSeq"/>
        </authorList>
    </citation>
    <scope>IDENTIFICATION</scope>
    <source>
        <tissue evidence="3">Testes</tissue>
    </source>
</reference>
<dbReference type="InterPro" id="IPR027417">
    <property type="entry name" value="P-loop_NTPase"/>
</dbReference>
<feature type="region of interest" description="Disordered" evidence="1">
    <location>
        <begin position="602"/>
        <end position="715"/>
    </location>
</feature>
<dbReference type="Gene3D" id="3.40.50.300">
    <property type="entry name" value="P-loop containing nucleotide triphosphate hydrolases"/>
    <property type="match status" value="1"/>
</dbReference>
<dbReference type="RefSeq" id="XP_006823532.1">
    <property type="nucleotide sequence ID" value="XM_006823469.1"/>
</dbReference>
<feature type="compositionally biased region" description="Low complexity" evidence="1">
    <location>
        <begin position="303"/>
        <end position="314"/>
    </location>
</feature>
<feature type="compositionally biased region" description="Polar residues" evidence="1">
    <location>
        <begin position="316"/>
        <end position="359"/>
    </location>
</feature>
<sequence length="715" mass="79978">MFSALKKLVGSDAHNKGTVPSGMQAMGQNLQRRFAKGVQYNMKIIIKGDRNTGKTTLFQRLQGQKFMEEYIPTQEIQVASIQWSYKKLKKQHNVKTKELQHFDTDDVVKVEVWDVVDKGKSRKKQDGLKIENSPDESQSSEPCLDAAFLDVYKGTHGVVMMMDMTKQWTYDYIERELPKVPNHIPVLVLSNHRDMGEHRVILSEDVRNYVENYERPIGSAMIQYAESSMKNGFGLKYLHKFFNIPFLILQRETLMRQLETNQKDIDSTLEELHIHGESEEQNYDMYLDALELKKKNQQAKQEAEAAAKLAAELNDQSKSTGGSNPDTPNSMTPSKSSPAATPGSVTPTKPQPSDQNTAPSLQQRVSRFFSSSSAGSSSAPDLQQHGNLDHNSMLELPVPTMGKVKSVEDFIPSDQIDSSFLEDTGKTKSSGTNQIVNKDNVDSDEEEGFNPMVAGFVEDLDSEDERLAKASAAVAASFNVDISSDEDDTPAVVADDVTDFENNIVNGMASKQTGLLLFNSTSSAIQNAPSNIKEASARTRKSTTGDESDDIDDHQGNGVSLEMADVEDFMPEKTKPKKKTVDSPQLKFDDNDLNFLEAHCGVSKVSTPSTPTTSSVASTKDASSEEEKKSSTKKKKHKEKDRDKDGEKSRKKHKHKKHKDKDKEKQKDKVELDDDKEKKKKKKAKKTEEEKQWDDFEAFLSGKEKPKSGGDYEVF</sequence>
<accession>A0ABM0MU41</accession>
<evidence type="ECO:0000313" key="2">
    <source>
        <dbReference type="Proteomes" id="UP000694865"/>
    </source>
</evidence>
<dbReference type="SUPFAM" id="SSF52540">
    <property type="entry name" value="P-loop containing nucleoside triphosphate hydrolases"/>
    <property type="match status" value="1"/>
</dbReference>
<organism evidence="2 3">
    <name type="scientific">Saccoglossus kowalevskii</name>
    <name type="common">Acorn worm</name>
    <dbReference type="NCBI Taxonomy" id="10224"/>
    <lineage>
        <taxon>Eukaryota</taxon>
        <taxon>Metazoa</taxon>
        <taxon>Hemichordata</taxon>
        <taxon>Enteropneusta</taxon>
        <taxon>Harrimaniidae</taxon>
        <taxon>Saccoglossus</taxon>
    </lineage>
</organism>
<feature type="compositionally biased region" description="Polar residues" evidence="1">
    <location>
        <begin position="427"/>
        <end position="437"/>
    </location>
</feature>
<proteinExistence type="predicted"/>
<feature type="compositionally biased region" description="Basic and acidic residues" evidence="1">
    <location>
        <begin position="661"/>
        <end position="670"/>
    </location>
</feature>
<dbReference type="InterPro" id="IPR040385">
    <property type="entry name" value="RABL6"/>
</dbReference>
<feature type="compositionally biased region" description="Low complexity" evidence="1">
    <location>
        <begin position="602"/>
        <end position="621"/>
    </location>
</feature>
<name>A0ABM0MU41_SACKO</name>
<feature type="compositionally biased region" description="Basic and acidic residues" evidence="1">
    <location>
        <begin position="702"/>
        <end position="715"/>
    </location>
</feature>
<dbReference type="Pfam" id="PF08477">
    <property type="entry name" value="Roc"/>
    <property type="match status" value="1"/>
</dbReference>
<feature type="region of interest" description="Disordered" evidence="1">
    <location>
        <begin position="527"/>
        <end position="588"/>
    </location>
</feature>
<dbReference type="GeneID" id="100369393"/>
<feature type="region of interest" description="Disordered" evidence="1">
    <location>
        <begin position="303"/>
        <end position="394"/>
    </location>
</feature>
<dbReference type="PANTHER" id="PTHR14932:SF1">
    <property type="entry name" value="RAB-LIKE PROTEIN 6"/>
    <property type="match status" value="1"/>
</dbReference>
<feature type="compositionally biased region" description="Polar residues" evidence="1">
    <location>
        <begin position="380"/>
        <end position="390"/>
    </location>
</feature>
<feature type="compositionally biased region" description="Basic residues" evidence="1">
    <location>
        <begin position="649"/>
        <end position="660"/>
    </location>
</feature>
<evidence type="ECO:0000256" key="1">
    <source>
        <dbReference type="SAM" id="MobiDB-lite"/>
    </source>
</evidence>
<dbReference type="Proteomes" id="UP000694865">
    <property type="component" value="Unplaced"/>
</dbReference>
<dbReference type="PANTHER" id="PTHR14932">
    <property type="entry name" value="RAS GTPASE-RELATED"/>
    <property type="match status" value="1"/>
</dbReference>
<evidence type="ECO:0000313" key="3">
    <source>
        <dbReference type="RefSeq" id="XP_006823532.1"/>
    </source>
</evidence>
<feature type="compositionally biased region" description="Low complexity" evidence="1">
    <location>
        <begin position="360"/>
        <end position="379"/>
    </location>
</feature>
<keyword evidence="2" id="KW-1185">Reference proteome</keyword>
<feature type="region of interest" description="Disordered" evidence="1">
    <location>
        <begin position="418"/>
        <end position="447"/>
    </location>
</feature>
<protein>
    <submittedName>
        <fullName evidence="3">Rab-like protein 6-like isoform X2</fullName>
    </submittedName>
</protein>